<dbReference type="InterPro" id="IPR029039">
    <property type="entry name" value="Flavoprotein-like_sf"/>
</dbReference>
<organism evidence="2 3">
    <name type="scientific">Mesorhizobium australicum</name>
    <dbReference type="NCBI Taxonomy" id="536018"/>
    <lineage>
        <taxon>Bacteria</taxon>
        <taxon>Pseudomonadati</taxon>
        <taxon>Pseudomonadota</taxon>
        <taxon>Alphaproteobacteria</taxon>
        <taxon>Hyphomicrobiales</taxon>
        <taxon>Phyllobacteriaceae</taxon>
        <taxon>Mesorhizobium</taxon>
    </lineage>
</organism>
<dbReference type="RefSeq" id="WP_085467349.1">
    <property type="nucleotide sequence ID" value="NZ_FXBL01000004.1"/>
</dbReference>
<dbReference type="Pfam" id="PF03358">
    <property type="entry name" value="FMN_red"/>
    <property type="match status" value="1"/>
</dbReference>
<dbReference type="EMBL" id="FXBL01000004">
    <property type="protein sequence ID" value="SMH57435.1"/>
    <property type="molecule type" value="Genomic_DNA"/>
</dbReference>
<dbReference type="Gene3D" id="3.40.50.360">
    <property type="match status" value="1"/>
</dbReference>
<evidence type="ECO:0000313" key="3">
    <source>
        <dbReference type="Proteomes" id="UP000193083"/>
    </source>
</evidence>
<evidence type="ECO:0000313" key="2">
    <source>
        <dbReference type="EMBL" id="SMH57435.1"/>
    </source>
</evidence>
<sequence>MSLKLNVITVSTRPGRMGPKIADWLVSVAREHGAFDVVPVDLASFDLPVFDEPKHPRLGQYEHAHTKRWAESVGSADAFVFVTPEYNYFAPPSFVNAVTYLSKEWAYKPAGLASYGGVSAGLRAAQSEKQLLTTVKVMPIPEAVAIPMFAQFLREDDSFQPNEPIVDGAKLMLSELHRWATALKPMRG</sequence>
<dbReference type="SUPFAM" id="SSF52218">
    <property type="entry name" value="Flavoproteins"/>
    <property type="match status" value="1"/>
</dbReference>
<protein>
    <submittedName>
        <fullName evidence="2">NAD(P)H-dependent FMN reductase</fullName>
    </submittedName>
</protein>
<keyword evidence="3" id="KW-1185">Reference proteome</keyword>
<accession>A0A1X7Q014</accession>
<dbReference type="GO" id="GO:0010181">
    <property type="term" value="F:FMN binding"/>
    <property type="evidence" value="ECO:0007669"/>
    <property type="project" value="TreeGrafter"/>
</dbReference>
<dbReference type="PANTHER" id="PTHR30543">
    <property type="entry name" value="CHROMATE REDUCTASE"/>
    <property type="match status" value="1"/>
</dbReference>
<dbReference type="GO" id="GO:0005829">
    <property type="term" value="C:cytosol"/>
    <property type="evidence" value="ECO:0007669"/>
    <property type="project" value="TreeGrafter"/>
</dbReference>
<evidence type="ECO:0000259" key="1">
    <source>
        <dbReference type="Pfam" id="PF03358"/>
    </source>
</evidence>
<dbReference type="PANTHER" id="PTHR30543:SF21">
    <property type="entry name" value="NAD(P)H-DEPENDENT FMN REDUCTASE LOT6"/>
    <property type="match status" value="1"/>
</dbReference>
<dbReference type="Proteomes" id="UP000193083">
    <property type="component" value="Unassembled WGS sequence"/>
</dbReference>
<proteinExistence type="predicted"/>
<name>A0A1X7Q014_9HYPH</name>
<feature type="domain" description="NADPH-dependent FMN reductase-like" evidence="1">
    <location>
        <begin position="4"/>
        <end position="150"/>
    </location>
</feature>
<dbReference type="GO" id="GO:0016491">
    <property type="term" value="F:oxidoreductase activity"/>
    <property type="evidence" value="ECO:0007669"/>
    <property type="project" value="InterPro"/>
</dbReference>
<reference evidence="2 3" key="1">
    <citation type="submission" date="2017-04" db="EMBL/GenBank/DDBJ databases">
        <authorList>
            <person name="Afonso C.L."/>
            <person name="Miller P.J."/>
            <person name="Scott M.A."/>
            <person name="Spackman E."/>
            <person name="Goraichik I."/>
            <person name="Dimitrov K.M."/>
            <person name="Suarez D.L."/>
            <person name="Swayne D.E."/>
        </authorList>
    </citation>
    <scope>NUCLEOTIDE SEQUENCE [LARGE SCALE GENOMIC DNA]</scope>
    <source>
        <strain evidence="2 3">B5P</strain>
    </source>
</reference>
<gene>
    <name evidence="2" type="ORF">SAMN02982922_5795</name>
</gene>
<dbReference type="InterPro" id="IPR050712">
    <property type="entry name" value="NAD(P)H-dep_reductase"/>
</dbReference>
<dbReference type="AlphaFoldDB" id="A0A1X7Q014"/>
<dbReference type="OrthoDB" id="9812295at2"/>
<dbReference type="InterPro" id="IPR005025">
    <property type="entry name" value="FMN_Rdtase-like_dom"/>
</dbReference>